<evidence type="ECO:0000313" key="1">
    <source>
        <dbReference type="EMBL" id="GAA1230527.1"/>
    </source>
</evidence>
<dbReference type="EMBL" id="BAAALF010000026">
    <property type="protein sequence ID" value="GAA1230527.1"/>
    <property type="molecule type" value="Genomic_DNA"/>
</dbReference>
<dbReference type="RefSeq" id="WP_344441054.1">
    <property type="nucleotide sequence ID" value="NZ_BAAALF010000026.1"/>
</dbReference>
<evidence type="ECO:0000313" key="2">
    <source>
        <dbReference type="Proteomes" id="UP001500037"/>
    </source>
</evidence>
<protein>
    <recommendedName>
        <fullName evidence="3">XRE family transcriptional regulator</fullName>
    </recommendedName>
</protein>
<reference evidence="1 2" key="1">
    <citation type="journal article" date="2019" name="Int. J. Syst. Evol. Microbiol.">
        <title>The Global Catalogue of Microorganisms (GCM) 10K type strain sequencing project: providing services to taxonomists for standard genome sequencing and annotation.</title>
        <authorList>
            <consortium name="The Broad Institute Genomics Platform"/>
            <consortium name="The Broad Institute Genome Sequencing Center for Infectious Disease"/>
            <person name="Wu L."/>
            <person name="Ma J."/>
        </authorList>
    </citation>
    <scope>NUCLEOTIDE SEQUENCE [LARGE SCALE GENOMIC DNA]</scope>
    <source>
        <strain evidence="1 2">JCM 13004</strain>
    </source>
</reference>
<sequence>MAPGSTNPDTVSARTDLDRLLAAGPFPAALRVAIQASGLGLERICYRLRSRGTPVSLGSLSSWQSGRHQPESAASLEAIAVLEEILGVESGALAALLGPPRRRGRRAVVGPLLERAAFLGDATSVLDELRKFDMHGDELLLRLSMHNRLRIGRNRRIRSLWSRTVLRASADGPRGLVVVYTAEPAGAIVVRPLRGCTIGRTVVDRRAGFIVAELLFGHALRLGDTVVLEHAVDFPAPFPQEQQWEVWLRNPVREYVLEVEFTRPVLPARCVRFTSPGTDPAVERVVALDEYSRACGVWQDLDPGRLGIRWEWRGSPPGPGR</sequence>
<accession>A0ABN1W154</accession>
<keyword evidence="2" id="KW-1185">Reference proteome</keyword>
<proteinExistence type="predicted"/>
<organism evidence="1 2">
    <name type="scientific">Kitasatospora nipponensis</name>
    <dbReference type="NCBI Taxonomy" id="258049"/>
    <lineage>
        <taxon>Bacteria</taxon>
        <taxon>Bacillati</taxon>
        <taxon>Actinomycetota</taxon>
        <taxon>Actinomycetes</taxon>
        <taxon>Kitasatosporales</taxon>
        <taxon>Streptomycetaceae</taxon>
        <taxon>Kitasatospora</taxon>
    </lineage>
</organism>
<dbReference type="Proteomes" id="UP001500037">
    <property type="component" value="Unassembled WGS sequence"/>
</dbReference>
<name>A0ABN1W154_9ACTN</name>
<comment type="caution">
    <text evidence="1">The sequence shown here is derived from an EMBL/GenBank/DDBJ whole genome shotgun (WGS) entry which is preliminary data.</text>
</comment>
<evidence type="ECO:0008006" key="3">
    <source>
        <dbReference type="Google" id="ProtNLM"/>
    </source>
</evidence>
<gene>
    <name evidence="1" type="ORF">GCM10009665_21150</name>
</gene>